<organism evidence="2">
    <name type="scientific">Chromera velia CCMP2878</name>
    <dbReference type="NCBI Taxonomy" id="1169474"/>
    <lineage>
        <taxon>Eukaryota</taxon>
        <taxon>Sar</taxon>
        <taxon>Alveolata</taxon>
        <taxon>Colpodellida</taxon>
        <taxon>Chromeraceae</taxon>
        <taxon>Chromera</taxon>
    </lineage>
</organism>
<proteinExistence type="predicted"/>
<protein>
    <submittedName>
        <fullName evidence="2">Uncharacterized protein</fullName>
    </submittedName>
</protein>
<feature type="region of interest" description="Disordered" evidence="1">
    <location>
        <begin position="1"/>
        <end position="24"/>
    </location>
</feature>
<reference evidence="2" key="1">
    <citation type="submission" date="2014-11" db="EMBL/GenBank/DDBJ databases">
        <authorList>
            <person name="Otto D Thomas"/>
            <person name="Naeem Raeece"/>
        </authorList>
    </citation>
    <scope>NUCLEOTIDE SEQUENCE</scope>
</reference>
<name>A0A0G4FHL5_9ALVE</name>
<feature type="region of interest" description="Disordered" evidence="1">
    <location>
        <begin position="50"/>
        <end position="122"/>
    </location>
</feature>
<dbReference type="AlphaFoldDB" id="A0A0G4FHL5"/>
<evidence type="ECO:0000256" key="1">
    <source>
        <dbReference type="SAM" id="MobiDB-lite"/>
    </source>
</evidence>
<dbReference type="EMBL" id="CDMZ01000375">
    <property type="protein sequence ID" value="CEM12925.1"/>
    <property type="molecule type" value="Genomic_DNA"/>
</dbReference>
<feature type="compositionally biased region" description="Basic and acidic residues" evidence="1">
    <location>
        <begin position="61"/>
        <end position="70"/>
    </location>
</feature>
<sequence>MQTSTRRTSRCRGPAISRLRDGQAGAVEAAWAGAGPPDGVEAQREGVGVPIRGLSVSPRGRPPDGVEAQREGVGVPIRGLSVSPRGRPPDGVEAQREGVGVPIRGLSVSPRRRPPDGVGAEMEGVGVSMEGLSAQHRFCGRLSPAPRTQKSVALRNEEVDCCSNPS</sequence>
<accession>A0A0G4FHL5</accession>
<evidence type="ECO:0000313" key="2">
    <source>
        <dbReference type="EMBL" id="CEM12925.1"/>
    </source>
</evidence>
<feature type="compositionally biased region" description="Basic and acidic residues" evidence="1">
    <location>
        <begin position="87"/>
        <end position="96"/>
    </location>
</feature>
<gene>
    <name evidence="2" type="ORF">Cvel_17037</name>
</gene>
<dbReference type="VEuPathDB" id="CryptoDB:Cvel_17037"/>